<evidence type="ECO:0000259" key="2">
    <source>
        <dbReference type="Pfam" id="PF05050"/>
    </source>
</evidence>
<organism evidence="3">
    <name type="scientific">Haptolina ericina</name>
    <dbReference type="NCBI Taxonomy" id="156174"/>
    <lineage>
        <taxon>Eukaryota</taxon>
        <taxon>Haptista</taxon>
        <taxon>Haptophyta</taxon>
        <taxon>Prymnesiophyceae</taxon>
        <taxon>Prymnesiales</taxon>
        <taxon>Prymnesiaceae</taxon>
        <taxon>Haptolina</taxon>
    </lineage>
</organism>
<evidence type="ECO:0000256" key="1">
    <source>
        <dbReference type="SAM" id="Phobius"/>
    </source>
</evidence>
<dbReference type="InterPro" id="IPR053202">
    <property type="entry name" value="EGF_Rcpt_Signaling_Reg"/>
</dbReference>
<name>A0A7S3AYP6_9EUKA</name>
<dbReference type="PANTHER" id="PTHR34009">
    <property type="entry name" value="PROTEIN STAR"/>
    <property type="match status" value="1"/>
</dbReference>
<dbReference type="GO" id="GO:0005789">
    <property type="term" value="C:endoplasmic reticulum membrane"/>
    <property type="evidence" value="ECO:0007669"/>
    <property type="project" value="TreeGrafter"/>
</dbReference>
<proteinExistence type="predicted"/>
<feature type="transmembrane region" description="Helical" evidence="1">
    <location>
        <begin position="89"/>
        <end position="109"/>
    </location>
</feature>
<gene>
    <name evidence="3" type="ORF">HERI1096_LOCUS20171</name>
</gene>
<dbReference type="EMBL" id="HBHX01036286">
    <property type="protein sequence ID" value="CAE0119472.1"/>
    <property type="molecule type" value="Transcribed_RNA"/>
</dbReference>
<dbReference type="GO" id="GO:0006888">
    <property type="term" value="P:endoplasmic reticulum to Golgi vesicle-mediated transport"/>
    <property type="evidence" value="ECO:0007669"/>
    <property type="project" value="TreeGrafter"/>
</dbReference>
<dbReference type="GO" id="GO:0031902">
    <property type="term" value="C:late endosome membrane"/>
    <property type="evidence" value="ECO:0007669"/>
    <property type="project" value="TreeGrafter"/>
</dbReference>
<dbReference type="InterPro" id="IPR006342">
    <property type="entry name" value="FkbM_mtfrase"/>
</dbReference>
<accession>A0A7S3AYP6</accession>
<dbReference type="GO" id="GO:0005886">
    <property type="term" value="C:plasma membrane"/>
    <property type="evidence" value="ECO:0007669"/>
    <property type="project" value="TreeGrafter"/>
</dbReference>
<dbReference type="GO" id="GO:0005794">
    <property type="term" value="C:Golgi apparatus"/>
    <property type="evidence" value="ECO:0007669"/>
    <property type="project" value="TreeGrafter"/>
</dbReference>
<protein>
    <recommendedName>
        <fullName evidence="2">Methyltransferase FkbM domain-containing protein</fullName>
    </recommendedName>
</protein>
<evidence type="ECO:0000313" key="3">
    <source>
        <dbReference type="EMBL" id="CAE0119472.1"/>
    </source>
</evidence>
<feature type="domain" description="Methyltransferase FkbM" evidence="2">
    <location>
        <begin position="120"/>
        <end position="276"/>
    </location>
</feature>
<sequence>MFNLLAHTHQAKLTASSRDGLEIPQRDVAGMEPTPLLKSNSTRLHPIWQPVLPFAFVSDMAGRWHSKEFQDMSASTPAPIPVSDLPICAGILACGVCVLLSCAVVFALLGNMSGGYFIDLAANHPVFISNTRALERDHGWRGLCIEANPRYWTLIRAVRQCTLVGVAVSDTEATVRFVDEKKGGMGKLATASMYHSVQMRQRVNGEFATRTLPFSQVISSMQNVPHTIDYMSLDVEGAEVSAMSSFPFASHQISLMTVEWVKRTKQETSSFQKMMKTHGYQFLCRNKNDHLWVHNGTRLSAQATSWIVACRDGTPDCAGISCALRFGERFTYDCDVKQCYERKDHSGSNVEGVQYSTFPKIG</sequence>
<dbReference type="SUPFAM" id="SSF53335">
    <property type="entry name" value="S-adenosyl-L-methionine-dependent methyltransferases"/>
    <property type="match status" value="1"/>
</dbReference>
<keyword evidence="1" id="KW-0812">Transmembrane</keyword>
<keyword evidence="1" id="KW-1133">Transmembrane helix</keyword>
<reference evidence="3" key="1">
    <citation type="submission" date="2021-01" db="EMBL/GenBank/DDBJ databases">
        <authorList>
            <person name="Corre E."/>
            <person name="Pelletier E."/>
            <person name="Niang G."/>
            <person name="Scheremetjew M."/>
            <person name="Finn R."/>
            <person name="Kale V."/>
            <person name="Holt S."/>
            <person name="Cochrane G."/>
            <person name="Meng A."/>
            <person name="Brown T."/>
            <person name="Cohen L."/>
        </authorList>
    </citation>
    <scope>NUCLEOTIDE SEQUENCE</scope>
    <source>
        <strain evidence="3">CCMP281</strain>
    </source>
</reference>
<keyword evidence="1" id="KW-0472">Membrane</keyword>
<dbReference type="PANTHER" id="PTHR34009:SF2">
    <property type="entry name" value="PROTEIN STAR"/>
    <property type="match status" value="1"/>
</dbReference>
<dbReference type="InterPro" id="IPR029063">
    <property type="entry name" value="SAM-dependent_MTases_sf"/>
</dbReference>
<dbReference type="Gene3D" id="3.40.50.150">
    <property type="entry name" value="Vaccinia Virus protein VP39"/>
    <property type="match status" value="1"/>
</dbReference>
<dbReference type="AlphaFoldDB" id="A0A7S3AYP6"/>
<dbReference type="Pfam" id="PF05050">
    <property type="entry name" value="Methyltransf_21"/>
    <property type="match status" value="1"/>
</dbReference>
<dbReference type="GO" id="GO:0016197">
    <property type="term" value="P:endosomal transport"/>
    <property type="evidence" value="ECO:0007669"/>
    <property type="project" value="TreeGrafter"/>
</dbReference>